<keyword evidence="2 4" id="KW-0067">ATP-binding</keyword>
<dbReference type="PRINTS" id="PR00380">
    <property type="entry name" value="KINESINHEAVY"/>
</dbReference>
<feature type="region of interest" description="Disordered" evidence="5">
    <location>
        <begin position="1"/>
        <end position="28"/>
    </location>
</feature>
<dbReference type="InterPro" id="IPR027417">
    <property type="entry name" value="P-loop_NTPase"/>
</dbReference>
<dbReference type="OrthoDB" id="3176171at2759"/>
<keyword evidence="1 4" id="KW-0547">Nucleotide-binding</keyword>
<evidence type="ECO:0000313" key="7">
    <source>
        <dbReference type="EMBL" id="CAH0374253.1"/>
    </source>
</evidence>
<dbReference type="Gene3D" id="3.40.850.10">
    <property type="entry name" value="Kinesin motor domain"/>
    <property type="match status" value="1"/>
</dbReference>
<accession>A0A8J2SPG9</accession>
<evidence type="ECO:0000256" key="5">
    <source>
        <dbReference type="SAM" id="MobiDB-lite"/>
    </source>
</evidence>
<dbReference type="PANTHER" id="PTHR24115:SF0">
    <property type="entry name" value="FI21273P1-RELATED"/>
    <property type="match status" value="1"/>
</dbReference>
<proteinExistence type="inferred from homology"/>
<dbReference type="GO" id="GO:0005871">
    <property type="term" value="C:kinesin complex"/>
    <property type="evidence" value="ECO:0007669"/>
    <property type="project" value="TreeGrafter"/>
</dbReference>
<dbReference type="InterPro" id="IPR036961">
    <property type="entry name" value="Kinesin_motor_dom_sf"/>
</dbReference>
<dbReference type="PROSITE" id="PS00411">
    <property type="entry name" value="KINESIN_MOTOR_1"/>
    <property type="match status" value="1"/>
</dbReference>
<dbReference type="Pfam" id="PF00225">
    <property type="entry name" value="Kinesin"/>
    <property type="match status" value="1"/>
</dbReference>
<dbReference type="EMBL" id="CAKKNE010000004">
    <property type="protein sequence ID" value="CAH0374253.1"/>
    <property type="molecule type" value="Genomic_DNA"/>
</dbReference>
<dbReference type="SMART" id="SM00129">
    <property type="entry name" value="KISc"/>
    <property type="match status" value="1"/>
</dbReference>
<feature type="domain" description="Kinesin motor" evidence="6">
    <location>
        <begin position="1"/>
        <end position="324"/>
    </location>
</feature>
<dbReference type="InterPro" id="IPR001752">
    <property type="entry name" value="Kinesin_motor_dom"/>
</dbReference>
<reference evidence="7" key="1">
    <citation type="submission" date="2021-11" db="EMBL/GenBank/DDBJ databases">
        <authorList>
            <consortium name="Genoscope - CEA"/>
            <person name="William W."/>
        </authorList>
    </citation>
    <scope>NUCLEOTIDE SEQUENCE</scope>
</reference>
<dbReference type="GO" id="GO:0005524">
    <property type="term" value="F:ATP binding"/>
    <property type="evidence" value="ECO:0007669"/>
    <property type="project" value="UniProtKB-KW"/>
</dbReference>
<name>A0A8J2SPG9_9STRA</name>
<comment type="caution">
    <text evidence="3">Lacks conserved residue(s) required for the propagation of feature annotation.</text>
</comment>
<evidence type="ECO:0000259" key="6">
    <source>
        <dbReference type="PROSITE" id="PS50067"/>
    </source>
</evidence>
<keyword evidence="4" id="KW-0493">Microtubule</keyword>
<evidence type="ECO:0000256" key="1">
    <source>
        <dbReference type="ARBA" id="ARBA00022741"/>
    </source>
</evidence>
<dbReference type="InterPro" id="IPR019821">
    <property type="entry name" value="Kinesin_motor_CS"/>
</dbReference>
<comment type="similarity">
    <text evidence="3 4">Belongs to the TRAFAC class myosin-kinesin ATPase superfamily. Kinesin family.</text>
</comment>
<gene>
    <name evidence="7" type="ORF">PECAL_4P15250</name>
</gene>
<dbReference type="GO" id="GO:0005874">
    <property type="term" value="C:microtubule"/>
    <property type="evidence" value="ECO:0007669"/>
    <property type="project" value="UniProtKB-KW"/>
</dbReference>
<dbReference type="GO" id="GO:0007018">
    <property type="term" value="P:microtubule-based movement"/>
    <property type="evidence" value="ECO:0007669"/>
    <property type="project" value="InterPro"/>
</dbReference>
<dbReference type="InterPro" id="IPR027640">
    <property type="entry name" value="Kinesin-like_fam"/>
</dbReference>
<dbReference type="PROSITE" id="PS50067">
    <property type="entry name" value="KINESIN_MOTOR_2"/>
    <property type="match status" value="1"/>
</dbReference>
<sequence length="462" mass="49614">MESLKQRMQTRDDATPPPPPAQAKATTTVAARVRPWLTALDGPNDIASTSAVSATGVRVRAPGDAGRGRGFRLHHAVSADDPTFCETVIAPLADLASRGGTACVVFYGASGAGKTHSARAAQRFAAEQLLKSSSVDVSFLEIAGESCCDLLKDRETVKLLADSSGTIQPVGLSKNQCASLDDFDAKTKNANKLRATAATERNSVSSRSHAVCQLKIKGGGRLRLVDLAGSERLKAGAENYSDERLREAQEINSSLSCLNECLRARLRGDKHVPYRRAKITLLLRDALEVDGATSTAFVACVSPSPATATESKRTLEYAAATLEASELARQRKQFKGPEKWSSKECEKWCLEFDGGKYAKLAPAFCKSGKTLAVIYRGDLLRQVEALGGSEADCEVLYMAFRKLVKDAKKKPVKRSAVALKMARDAQLLKANRERATASDRFGGAGQDELQALAEKHESLNLG</sequence>
<dbReference type="GO" id="GO:0003777">
    <property type="term" value="F:microtubule motor activity"/>
    <property type="evidence" value="ECO:0007669"/>
    <property type="project" value="InterPro"/>
</dbReference>
<evidence type="ECO:0000256" key="3">
    <source>
        <dbReference type="PROSITE-ProRule" id="PRU00283"/>
    </source>
</evidence>
<dbReference type="GO" id="GO:0008017">
    <property type="term" value="F:microtubule binding"/>
    <property type="evidence" value="ECO:0007669"/>
    <property type="project" value="InterPro"/>
</dbReference>
<keyword evidence="8" id="KW-1185">Reference proteome</keyword>
<evidence type="ECO:0000256" key="4">
    <source>
        <dbReference type="RuleBase" id="RU000394"/>
    </source>
</evidence>
<dbReference type="GO" id="GO:0005819">
    <property type="term" value="C:spindle"/>
    <property type="evidence" value="ECO:0007669"/>
    <property type="project" value="TreeGrafter"/>
</dbReference>
<dbReference type="PANTHER" id="PTHR24115">
    <property type="entry name" value="KINESIN-RELATED"/>
    <property type="match status" value="1"/>
</dbReference>
<evidence type="ECO:0000256" key="2">
    <source>
        <dbReference type="ARBA" id="ARBA00022840"/>
    </source>
</evidence>
<organism evidence="7 8">
    <name type="scientific">Pelagomonas calceolata</name>
    <dbReference type="NCBI Taxonomy" id="35677"/>
    <lineage>
        <taxon>Eukaryota</taxon>
        <taxon>Sar</taxon>
        <taxon>Stramenopiles</taxon>
        <taxon>Ochrophyta</taxon>
        <taxon>Pelagophyceae</taxon>
        <taxon>Pelagomonadales</taxon>
        <taxon>Pelagomonadaceae</taxon>
        <taxon>Pelagomonas</taxon>
    </lineage>
</organism>
<dbReference type="GO" id="GO:0016887">
    <property type="term" value="F:ATP hydrolysis activity"/>
    <property type="evidence" value="ECO:0007669"/>
    <property type="project" value="TreeGrafter"/>
</dbReference>
<protein>
    <recommendedName>
        <fullName evidence="4">Kinesin-like protein</fullName>
    </recommendedName>
</protein>
<dbReference type="SUPFAM" id="SSF52540">
    <property type="entry name" value="P-loop containing nucleoside triphosphate hydrolases"/>
    <property type="match status" value="1"/>
</dbReference>
<evidence type="ECO:0000313" key="8">
    <source>
        <dbReference type="Proteomes" id="UP000789595"/>
    </source>
</evidence>
<keyword evidence="4" id="KW-0505">Motor protein</keyword>
<dbReference type="AlphaFoldDB" id="A0A8J2SPG9"/>
<dbReference type="Proteomes" id="UP000789595">
    <property type="component" value="Unassembled WGS sequence"/>
</dbReference>
<comment type="caution">
    <text evidence="7">The sequence shown here is derived from an EMBL/GenBank/DDBJ whole genome shotgun (WGS) entry which is preliminary data.</text>
</comment>